<dbReference type="AlphaFoldDB" id="A0A0W4ZT70"/>
<accession>A0A0W4ZT70</accession>
<gene>
    <name evidence="1" type="ORF">T552_04060</name>
</gene>
<dbReference type="EMBL" id="LFVZ01000001">
    <property type="protein sequence ID" value="KTW31562.1"/>
    <property type="molecule type" value="Genomic_DNA"/>
</dbReference>
<evidence type="ECO:0000313" key="2">
    <source>
        <dbReference type="Proteomes" id="UP000054454"/>
    </source>
</evidence>
<protein>
    <submittedName>
        <fullName evidence="1">Uncharacterized protein</fullName>
    </submittedName>
</protein>
<reference evidence="2" key="1">
    <citation type="journal article" date="2016" name="Nat. Commun.">
        <title>Genome analysis of three Pneumocystis species reveals adaptation mechanisms to life exclusively in mammalian hosts.</title>
        <authorList>
            <person name="Ma L."/>
            <person name="Chen Z."/>
            <person name="Huang D.W."/>
            <person name="Kutty G."/>
            <person name="Ishihara M."/>
            <person name="Wang H."/>
            <person name="Abouelleil A."/>
            <person name="Bishop L."/>
            <person name="Davey E."/>
            <person name="Deng R."/>
            <person name="Deng X."/>
            <person name="Fan L."/>
            <person name="Fantoni G."/>
            <person name="Fitzgerald M."/>
            <person name="Gogineni E."/>
            <person name="Goldberg J.M."/>
            <person name="Handley G."/>
            <person name="Hu X."/>
            <person name="Huber C."/>
            <person name="Jiao X."/>
            <person name="Jones K."/>
            <person name="Levin J.Z."/>
            <person name="Liu Y."/>
            <person name="Macdonald P."/>
            <person name="Melnikov A."/>
            <person name="Raley C."/>
            <person name="Sassi M."/>
            <person name="Sherman B.T."/>
            <person name="Song X."/>
            <person name="Sykes S."/>
            <person name="Tran B."/>
            <person name="Walsh L."/>
            <person name="Xia Y."/>
            <person name="Yang J."/>
            <person name="Young S."/>
            <person name="Zeng Q."/>
            <person name="Zheng X."/>
            <person name="Stephens R."/>
            <person name="Nusbaum C."/>
            <person name="Birren B.W."/>
            <person name="Azadi P."/>
            <person name="Lempicki R.A."/>
            <person name="Cuomo C.A."/>
            <person name="Kovacs J.A."/>
        </authorList>
    </citation>
    <scope>NUCLEOTIDE SEQUENCE [LARGE SCALE GENOMIC DNA]</scope>
    <source>
        <strain evidence="2">B80</strain>
    </source>
</reference>
<dbReference type="VEuPathDB" id="FungiDB:T552_04060"/>
<comment type="caution">
    <text evidence="1">The sequence shown here is derived from an EMBL/GenBank/DDBJ whole genome shotgun (WGS) entry which is preliminary data.</text>
</comment>
<organism evidence="1 2">
    <name type="scientific">Pneumocystis carinii (strain B80)</name>
    <name type="common">Rat pneumocystis pneumonia agent</name>
    <name type="synonym">Pneumocystis carinii f. sp. carinii</name>
    <dbReference type="NCBI Taxonomy" id="1408658"/>
    <lineage>
        <taxon>Eukaryota</taxon>
        <taxon>Fungi</taxon>
        <taxon>Dikarya</taxon>
        <taxon>Ascomycota</taxon>
        <taxon>Taphrinomycotina</taxon>
        <taxon>Pneumocystomycetes</taxon>
        <taxon>Pneumocystaceae</taxon>
        <taxon>Pneumocystis</taxon>
    </lineage>
</organism>
<dbReference type="Proteomes" id="UP000054454">
    <property type="component" value="Unassembled WGS sequence"/>
</dbReference>
<name>A0A0W4ZT70_PNEC8</name>
<dbReference type="GeneID" id="28938314"/>
<sequence length="89" mass="10310">MMERYDAYKTIKRDLDEKFVIDERKWGCFFLDENGVLGAVIWVVVDRGEKGRGHCMILGVKMSIYVYRNMRLEGEKGGDKGSNSVRNND</sequence>
<proteinExistence type="predicted"/>
<evidence type="ECO:0000313" key="1">
    <source>
        <dbReference type="EMBL" id="KTW31562.1"/>
    </source>
</evidence>
<keyword evidence="2" id="KW-1185">Reference proteome</keyword>
<dbReference type="RefSeq" id="XP_018227678.1">
    <property type="nucleotide sequence ID" value="XM_018372111.1"/>
</dbReference>